<reference evidence="11 12" key="1">
    <citation type="submission" date="2013-09" db="EMBL/GenBank/DDBJ databases">
        <title>Genome sequencing of Arenimonas oryziterrae.</title>
        <authorList>
            <person name="Chen F."/>
            <person name="Wang G."/>
        </authorList>
    </citation>
    <scope>NUCLEOTIDE SEQUENCE [LARGE SCALE GENOMIC DNA]</scope>
    <source>
        <strain evidence="11 12">YC6267</strain>
    </source>
</reference>
<evidence type="ECO:0000259" key="10">
    <source>
        <dbReference type="Pfam" id="PF09976"/>
    </source>
</evidence>
<keyword evidence="12" id="KW-1185">Reference proteome</keyword>
<dbReference type="EMBL" id="AVCI01000001">
    <property type="protein sequence ID" value="KFN44434.1"/>
    <property type="molecule type" value="Genomic_DNA"/>
</dbReference>
<keyword evidence="5 9" id="KW-0472">Membrane</keyword>
<proteinExistence type="inferred from homology"/>
<dbReference type="Proteomes" id="UP000029385">
    <property type="component" value="Unassembled WGS sequence"/>
</dbReference>
<evidence type="ECO:0000313" key="12">
    <source>
        <dbReference type="Proteomes" id="UP000029385"/>
    </source>
</evidence>
<dbReference type="Gene3D" id="1.25.40.10">
    <property type="entry name" value="Tetratricopeptide repeat domain"/>
    <property type="match status" value="1"/>
</dbReference>
<keyword evidence="4 9" id="KW-1133">Transmembrane helix</keyword>
<dbReference type="Pfam" id="PF09976">
    <property type="entry name" value="TPR_21"/>
    <property type="match status" value="1"/>
</dbReference>
<dbReference type="InterPro" id="IPR011990">
    <property type="entry name" value="TPR-like_helical_dom_sf"/>
</dbReference>
<evidence type="ECO:0000256" key="5">
    <source>
        <dbReference type="ARBA" id="ARBA00023136"/>
    </source>
</evidence>
<dbReference type="GO" id="GO:0044877">
    <property type="term" value="F:protein-containing complex binding"/>
    <property type="evidence" value="ECO:0007669"/>
    <property type="project" value="InterPro"/>
</dbReference>
<evidence type="ECO:0000256" key="6">
    <source>
        <dbReference type="ARBA" id="ARBA00023186"/>
    </source>
</evidence>
<dbReference type="SUPFAM" id="SSF48452">
    <property type="entry name" value="TPR-like"/>
    <property type="match status" value="1"/>
</dbReference>
<name>A0A091B0S0_9GAMM</name>
<comment type="similarity">
    <text evidence="7">Belongs to the YfgM family.</text>
</comment>
<evidence type="ECO:0000256" key="9">
    <source>
        <dbReference type="SAM" id="Phobius"/>
    </source>
</evidence>
<evidence type="ECO:0000313" key="11">
    <source>
        <dbReference type="EMBL" id="KFN44434.1"/>
    </source>
</evidence>
<dbReference type="PIRSF" id="PIRSF006170">
    <property type="entry name" value="YfgM"/>
    <property type="match status" value="1"/>
</dbReference>
<dbReference type="PANTHER" id="PTHR38035:SF1">
    <property type="entry name" value="ANCILLARY SECYEG TRANSLOCON SUBUNIT"/>
    <property type="match status" value="1"/>
</dbReference>
<evidence type="ECO:0000256" key="1">
    <source>
        <dbReference type="ARBA" id="ARBA00004401"/>
    </source>
</evidence>
<evidence type="ECO:0000256" key="2">
    <source>
        <dbReference type="ARBA" id="ARBA00022475"/>
    </source>
</evidence>
<dbReference type="InterPro" id="IPR018704">
    <property type="entry name" value="SecYEG/CpoB_TPR"/>
</dbReference>
<dbReference type="PANTHER" id="PTHR38035">
    <property type="entry name" value="UPF0070 PROTEIN YFGM"/>
    <property type="match status" value="1"/>
</dbReference>
<comment type="caution">
    <text evidence="11">The sequence shown here is derived from an EMBL/GenBank/DDBJ whole genome shotgun (WGS) entry which is preliminary data.</text>
</comment>
<feature type="domain" description="Ancillary SecYEG translocon subunit/Cell division coordinator CpoB TPR" evidence="10">
    <location>
        <begin position="14"/>
        <end position="207"/>
    </location>
</feature>
<evidence type="ECO:0000256" key="3">
    <source>
        <dbReference type="ARBA" id="ARBA00022692"/>
    </source>
</evidence>
<gene>
    <name evidence="11" type="ORF">N789_00065</name>
</gene>
<keyword evidence="6" id="KW-0143">Chaperone</keyword>
<organism evidence="11 12">
    <name type="scientific">Arenimonas oryziterrae DSM 21050 = YC6267</name>
    <dbReference type="NCBI Taxonomy" id="1121015"/>
    <lineage>
        <taxon>Bacteria</taxon>
        <taxon>Pseudomonadati</taxon>
        <taxon>Pseudomonadota</taxon>
        <taxon>Gammaproteobacteria</taxon>
        <taxon>Lysobacterales</taxon>
        <taxon>Lysobacteraceae</taxon>
        <taxon>Arenimonas</taxon>
    </lineage>
</organism>
<dbReference type="AlphaFoldDB" id="A0A091B0S0"/>
<dbReference type="eggNOG" id="COG2976">
    <property type="taxonomic scope" value="Bacteria"/>
</dbReference>
<evidence type="ECO:0000256" key="8">
    <source>
        <dbReference type="ARBA" id="ARBA00024235"/>
    </source>
</evidence>
<dbReference type="GO" id="GO:0005886">
    <property type="term" value="C:plasma membrane"/>
    <property type="evidence" value="ECO:0007669"/>
    <property type="project" value="UniProtKB-SubCell"/>
</dbReference>
<dbReference type="STRING" id="1121015.GCA_000420545_00960"/>
<dbReference type="RefSeq" id="WP_022968606.1">
    <property type="nucleotide sequence ID" value="NZ_ATVD01000002.1"/>
</dbReference>
<feature type="transmembrane region" description="Helical" evidence="9">
    <location>
        <begin position="21"/>
        <end position="41"/>
    </location>
</feature>
<protein>
    <recommendedName>
        <fullName evidence="8">Ancillary SecYEG translocon subunit</fullName>
    </recommendedName>
</protein>
<dbReference type="PATRIC" id="fig|1121015.4.peg.14"/>
<evidence type="ECO:0000256" key="4">
    <source>
        <dbReference type="ARBA" id="ARBA00022989"/>
    </source>
</evidence>
<keyword evidence="2" id="KW-1003">Cell membrane</keyword>
<evidence type="ECO:0000256" key="7">
    <source>
        <dbReference type="ARBA" id="ARBA00024197"/>
    </source>
</evidence>
<keyword evidence="3 9" id="KW-0812">Transmembrane</keyword>
<comment type="subcellular location">
    <subcellularLocation>
        <location evidence="1">Cell membrane</location>
        <topology evidence="1">Single-pass type II membrane protein</topology>
    </subcellularLocation>
</comment>
<sequence length="216" mass="23869">MDQLDEYEQGENVRKWLRQNGASLITGIALGLVCVFGWQWWHGKGERHRAEAATQFVAFSQAIDAKDETKIKTFAAVIAEKYADTAYVSLATLRHSGYLQQQGKTADAIKLLEAGLPKVTEPEMVELFNLRLGRMLLLDGKADLALKRVDSIKTPIFPAVAQELRGDVEVALGHTDNARKAYEQALTTLDQASPTRRVLELKLIDVGGNPPAQPET</sequence>
<dbReference type="InterPro" id="IPR026039">
    <property type="entry name" value="YfgM"/>
</dbReference>
<accession>A0A091B0S0</accession>